<evidence type="ECO:0000313" key="3">
    <source>
        <dbReference type="EMBL" id="CAB4914264.1"/>
    </source>
</evidence>
<accession>A0A6J7H3S9</accession>
<gene>
    <name evidence="1" type="ORF">UFOPK2754_02524</name>
    <name evidence="2" type="ORF">UFOPK3139_01837</name>
    <name evidence="3" type="ORF">UFOPK3543_01711</name>
</gene>
<dbReference type="AlphaFoldDB" id="A0A6J7H3S9"/>
<evidence type="ECO:0000313" key="2">
    <source>
        <dbReference type="EMBL" id="CAB4833568.1"/>
    </source>
</evidence>
<organism evidence="3">
    <name type="scientific">freshwater metagenome</name>
    <dbReference type="NCBI Taxonomy" id="449393"/>
    <lineage>
        <taxon>unclassified sequences</taxon>
        <taxon>metagenomes</taxon>
        <taxon>ecological metagenomes</taxon>
    </lineage>
</organism>
<evidence type="ECO:0000313" key="1">
    <source>
        <dbReference type="EMBL" id="CAB4762705.1"/>
    </source>
</evidence>
<protein>
    <submittedName>
        <fullName evidence="3">Unannotated protein</fullName>
    </submittedName>
</protein>
<reference evidence="3" key="1">
    <citation type="submission" date="2020-05" db="EMBL/GenBank/DDBJ databases">
        <authorList>
            <person name="Chiriac C."/>
            <person name="Salcher M."/>
            <person name="Ghai R."/>
            <person name="Kavagutti S V."/>
        </authorList>
    </citation>
    <scope>NUCLEOTIDE SEQUENCE</scope>
</reference>
<name>A0A6J7H3S9_9ZZZZ</name>
<dbReference type="EMBL" id="CAFBMH010000064">
    <property type="protein sequence ID" value="CAB4914264.1"/>
    <property type="molecule type" value="Genomic_DNA"/>
</dbReference>
<dbReference type="EMBL" id="CAEZYR010000116">
    <property type="protein sequence ID" value="CAB4762705.1"/>
    <property type="molecule type" value="Genomic_DNA"/>
</dbReference>
<sequence>MVTFKIRNGDTVKSSSADPAYLWPSDVLDEIDDDAFAEAIAAGRLLDPEASVTAAA</sequence>
<proteinExistence type="predicted"/>
<dbReference type="EMBL" id="CAFABA010000078">
    <property type="protein sequence ID" value="CAB4833568.1"/>
    <property type="molecule type" value="Genomic_DNA"/>
</dbReference>